<sequence>MRIPSFLSLLAFRRGAWPLAVLTVVCLNSCSSGGSQTATLPLPVGHYEGSISYQGTDRRVALDLREASPGKLEADLHFPEEAGSSFAAANVRYKEPQLQFEQQGSGSNMSVTAIREGDFLRGVFTLDSLKAEFVWARRGQAAPRAYQAQAFAVRAAGRTERLTVFVPADTAVRHSAVVLLAAGPAAAPALARADMLARQGILTVLVPFAQPPADADSAALQRVAAILQALRKEPSVDSMQVGLWLRGAGAGALVAAAGLAQPAATFVLLENVPATTAAATKPFQQLSRQRIPVLAYYAAADTSLNARESARRLRSAVGARRGSLVRVFPQATADFIVPGRLTAEGKWTWPQPAPEFTEGVAGWLRQRRAR</sequence>
<dbReference type="RefSeq" id="WP_135496084.1">
    <property type="nucleotide sequence ID" value="NZ_SRLD01000002.1"/>
</dbReference>
<proteinExistence type="predicted"/>
<dbReference type="EMBL" id="SRLD01000002">
    <property type="protein sequence ID" value="TGE19946.1"/>
    <property type="molecule type" value="Genomic_DNA"/>
</dbReference>
<accession>A0A4Z0PRK6</accession>
<dbReference type="Proteomes" id="UP000297739">
    <property type="component" value="Unassembled WGS sequence"/>
</dbReference>
<protein>
    <recommendedName>
        <fullName evidence="3">Dienelactone hydrolase domain-containing protein</fullName>
    </recommendedName>
</protein>
<comment type="caution">
    <text evidence="1">The sequence shown here is derived from an EMBL/GenBank/DDBJ whole genome shotgun (WGS) entry which is preliminary data.</text>
</comment>
<dbReference type="InterPro" id="IPR029058">
    <property type="entry name" value="AB_hydrolase_fold"/>
</dbReference>
<evidence type="ECO:0008006" key="3">
    <source>
        <dbReference type="Google" id="ProtNLM"/>
    </source>
</evidence>
<name>A0A4Z0PRK6_9BACT</name>
<evidence type="ECO:0000313" key="2">
    <source>
        <dbReference type="Proteomes" id="UP000297739"/>
    </source>
</evidence>
<organism evidence="1 2">
    <name type="scientific">Hymenobacter elongatus</name>
    <dbReference type="NCBI Taxonomy" id="877208"/>
    <lineage>
        <taxon>Bacteria</taxon>
        <taxon>Pseudomonadati</taxon>
        <taxon>Bacteroidota</taxon>
        <taxon>Cytophagia</taxon>
        <taxon>Cytophagales</taxon>
        <taxon>Hymenobacteraceae</taxon>
        <taxon>Hymenobacter</taxon>
    </lineage>
</organism>
<dbReference type="AlphaFoldDB" id="A0A4Z0PRK6"/>
<reference evidence="1 2" key="1">
    <citation type="submission" date="2019-04" db="EMBL/GenBank/DDBJ databases">
        <authorList>
            <person name="Feng G."/>
            <person name="Zhang J."/>
            <person name="Zhu H."/>
        </authorList>
    </citation>
    <scope>NUCLEOTIDE SEQUENCE [LARGE SCALE GENOMIC DNA]</scope>
    <source>
        <strain evidence="1 2">JCM 17223</strain>
    </source>
</reference>
<dbReference type="Gene3D" id="3.40.50.1820">
    <property type="entry name" value="alpha/beta hydrolase"/>
    <property type="match status" value="1"/>
</dbReference>
<evidence type="ECO:0000313" key="1">
    <source>
        <dbReference type="EMBL" id="TGE19946.1"/>
    </source>
</evidence>
<gene>
    <name evidence="1" type="ORF">E5J99_02280</name>
</gene>
<dbReference type="SUPFAM" id="SSF53474">
    <property type="entry name" value="alpha/beta-Hydrolases"/>
    <property type="match status" value="1"/>
</dbReference>
<dbReference type="OrthoDB" id="877199at2"/>
<keyword evidence="2" id="KW-1185">Reference proteome</keyword>